<evidence type="ECO:0000256" key="2">
    <source>
        <dbReference type="PROSITE-ProRule" id="PRU00703"/>
    </source>
</evidence>
<dbReference type="PANTHER" id="PTHR43080:SF2">
    <property type="entry name" value="CBS DOMAIN-CONTAINING PROTEIN"/>
    <property type="match status" value="1"/>
</dbReference>
<evidence type="ECO:0000256" key="1">
    <source>
        <dbReference type="ARBA" id="ARBA00023122"/>
    </source>
</evidence>
<dbReference type="Pfam" id="PF00571">
    <property type="entry name" value="CBS"/>
    <property type="match status" value="2"/>
</dbReference>
<dbReference type="AlphaFoldDB" id="A0A5C8ZV09"/>
<dbReference type="InterPro" id="IPR000644">
    <property type="entry name" value="CBS_dom"/>
</dbReference>
<dbReference type="Proteomes" id="UP000321039">
    <property type="component" value="Unassembled WGS sequence"/>
</dbReference>
<protein>
    <submittedName>
        <fullName evidence="4">CBS domain-containing protein</fullName>
    </submittedName>
</protein>
<evidence type="ECO:0000313" key="5">
    <source>
        <dbReference type="Proteomes" id="UP000321039"/>
    </source>
</evidence>
<reference evidence="4 5" key="1">
    <citation type="submission" date="2019-08" db="EMBL/GenBank/DDBJ databases">
        <title>Parahaliea maris sp. nov., isolated from the surface seawater.</title>
        <authorList>
            <person name="Liu Y."/>
        </authorList>
    </citation>
    <scope>NUCLEOTIDE SEQUENCE [LARGE SCALE GENOMIC DNA]</scope>
    <source>
        <strain evidence="4 5">HSLHS9</strain>
    </source>
</reference>
<dbReference type="Gene3D" id="3.10.580.10">
    <property type="entry name" value="CBS-domain"/>
    <property type="match status" value="1"/>
</dbReference>
<dbReference type="PANTHER" id="PTHR43080">
    <property type="entry name" value="CBS DOMAIN-CONTAINING PROTEIN CBSX3, MITOCHONDRIAL"/>
    <property type="match status" value="1"/>
</dbReference>
<sequence length="133" mass="14864">MHRNPLTIRQDENLVRAISMIVEYKLTGLTVTDGEGTVVGILSELDCIRSILTALYNDGDPEHTLVEDAMHAEVQTCTSETSIVEVAQAMVDTRQRRRPVLEGGKLVGQVSSNNILWALMEHSRRKLYDQRGS</sequence>
<dbReference type="SUPFAM" id="SSF54631">
    <property type="entry name" value="CBS-domain pair"/>
    <property type="match status" value="1"/>
</dbReference>
<evidence type="ECO:0000313" key="4">
    <source>
        <dbReference type="EMBL" id="TXS91420.1"/>
    </source>
</evidence>
<organism evidence="4 5">
    <name type="scientific">Parahaliea maris</name>
    <dbReference type="NCBI Taxonomy" id="2716870"/>
    <lineage>
        <taxon>Bacteria</taxon>
        <taxon>Pseudomonadati</taxon>
        <taxon>Pseudomonadota</taxon>
        <taxon>Gammaproteobacteria</taxon>
        <taxon>Cellvibrionales</taxon>
        <taxon>Halieaceae</taxon>
        <taxon>Parahaliea</taxon>
    </lineage>
</organism>
<feature type="domain" description="CBS" evidence="3">
    <location>
        <begin position="70"/>
        <end position="127"/>
    </location>
</feature>
<dbReference type="InterPro" id="IPR046342">
    <property type="entry name" value="CBS_dom_sf"/>
</dbReference>
<keyword evidence="1 2" id="KW-0129">CBS domain</keyword>
<feature type="domain" description="CBS" evidence="3">
    <location>
        <begin position="1"/>
        <end position="62"/>
    </location>
</feature>
<evidence type="ECO:0000259" key="3">
    <source>
        <dbReference type="PROSITE" id="PS51371"/>
    </source>
</evidence>
<gene>
    <name evidence="4" type="ORF">FV139_16785</name>
</gene>
<name>A0A5C8ZV09_9GAMM</name>
<dbReference type="PROSITE" id="PS51371">
    <property type="entry name" value="CBS"/>
    <property type="match status" value="2"/>
</dbReference>
<dbReference type="SMART" id="SM00116">
    <property type="entry name" value="CBS"/>
    <property type="match status" value="2"/>
</dbReference>
<proteinExistence type="predicted"/>
<keyword evidence="5" id="KW-1185">Reference proteome</keyword>
<accession>A0A5C8ZV09</accession>
<dbReference type="EMBL" id="VRZA01000006">
    <property type="protein sequence ID" value="TXS91420.1"/>
    <property type="molecule type" value="Genomic_DNA"/>
</dbReference>
<comment type="caution">
    <text evidence="4">The sequence shown here is derived from an EMBL/GenBank/DDBJ whole genome shotgun (WGS) entry which is preliminary data.</text>
</comment>
<dbReference type="InterPro" id="IPR051257">
    <property type="entry name" value="Diverse_CBS-Domain"/>
</dbReference>